<organism evidence="2 3">
    <name type="scientific">Yimella lutea</name>
    <dbReference type="NCBI Taxonomy" id="587872"/>
    <lineage>
        <taxon>Bacteria</taxon>
        <taxon>Bacillati</taxon>
        <taxon>Actinomycetota</taxon>
        <taxon>Actinomycetes</taxon>
        <taxon>Micrococcales</taxon>
        <taxon>Dermacoccaceae</taxon>
        <taxon>Yimella</taxon>
    </lineage>
</organism>
<keyword evidence="1" id="KW-0812">Transmembrane</keyword>
<gene>
    <name evidence="2" type="ORF">FB459_2455</name>
</gene>
<keyword evidence="1" id="KW-0472">Membrane</keyword>
<dbReference type="AlphaFoldDB" id="A0A542EI11"/>
<dbReference type="Pfam" id="PF11271">
    <property type="entry name" value="PorA"/>
    <property type="match status" value="1"/>
</dbReference>
<feature type="transmembrane region" description="Helical" evidence="1">
    <location>
        <begin position="289"/>
        <end position="311"/>
    </location>
</feature>
<name>A0A542EI11_9MICO</name>
<dbReference type="RefSeq" id="WP_141928667.1">
    <property type="nucleotide sequence ID" value="NZ_BAABCI010000006.1"/>
</dbReference>
<keyword evidence="1" id="KW-1133">Transmembrane helix</keyword>
<dbReference type="InterPro" id="IPR021424">
    <property type="entry name" value="PorA"/>
</dbReference>
<evidence type="ECO:0000256" key="1">
    <source>
        <dbReference type="SAM" id="Phobius"/>
    </source>
</evidence>
<sequence length="320" mass="35815">MRKSAIVIGFGAFFLTLALLLKFYAYPRLAVIPKDQNTSQTLVDEKANFLDVASLSFKKDSPIQTTATVVADEKAAKGISDDALVLNQWQYTDSVENAKKQQGDKTKNPPISATVQRYAIDRKTGKTLKWDGTELNGEKVDYQGSYTIKLPFNVEKKTYPYFDTTLAKPVNLEFKGEEKVRDMETYKFQVVIPDTVFTKQEVPGSLFGLPKESPAQNADRSYGNQITVWADPITGVFMKMEQHQVQKLTVPNREPITVMDTTSVFTDDTIKKNVDDYSSKGKSLNALSVAPWVLMPLGLILLVLGAIMAVMSKSRRQPRH</sequence>
<keyword evidence="3" id="KW-1185">Reference proteome</keyword>
<dbReference type="OrthoDB" id="153031at2"/>
<evidence type="ECO:0000313" key="2">
    <source>
        <dbReference type="EMBL" id="TQJ14939.1"/>
    </source>
</evidence>
<evidence type="ECO:0000313" key="3">
    <source>
        <dbReference type="Proteomes" id="UP000320806"/>
    </source>
</evidence>
<dbReference type="EMBL" id="VFMO01000001">
    <property type="protein sequence ID" value="TQJ14939.1"/>
    <property type="molecule type" value="Genomic_DNA"/>
</dbReference>
<dbReference type="Proteomes" id="UP000320806">
    <property type="component" value="Unassembled WGS sequence"/>
</dbReference>
<comment type="caution">
    <text evidence="2">The sequence shown here is derived from an EMBL/GenBank/DDBJ whole genome shotgun (WGS) entry which is preliminary data.</text>
</comment>
<proteinExistence type="predicted"/>
<accession>A0A542EI11</accession>
<protein>
    <submittedName>
        <fullName evidence="2">DUF3068 family protein</fullName>
    </submittedName>
</protein>
<reference evidence="2 3" key="1">
    <citation type="submission" date="2019-06" db="EMBL/GenBank/DDBJ databases">
        <title>Sequencing the genomes of 1000 actinobacteria strains.</title>
        <authorList>
            <person name="Klenk H.-P."/>
        </authorList>
    </citation>
    <scope>NUCLEOTIDE SEQUENCE [LARGE SCALE GENOMIC DNA]</scope>
    <source>
        <strain evidence="2 3">DSM 19828</strain>
    </source>
</reference>